<evidence type="ECO:0000313" key="2">
    <source>
        <dbReference type="EMBL" id="CAB4896894.1"/>
    </source>
</evidence>
<dbReference type="AlphaFoldDB" id="A0A6J7FSR0"/>
<dbReference type="EMBL" id="CAFBMK010000011">
    <property type="protein sequence ID" value="CAB4896894.1"/>
    <property type="molecule type" value="Genomic_DNA"/>
</dbReference>
<dbReference type="SUPFAM" id="SSF52540">
    <property type="entry name" value="P-loop containing nucleoside triphosphate hydrolases"/>
    <property type="match status" value="1"/>
</dbReference>
<dbReference type="InterPro" id="IPR052026">
    <property type="entry name" value="ExeA_AAA_ATPase_DNA-bind"/>
</dbReference>
<dbReference type="PANTHER" id="PTHR35894:SF1">
    <property type="entry name" value="PHOSPHORIBULOKINASE _ URIDINE KINASE FAMILY"/>
    <property type="match status" value="1"/>
</dbReference>
<accession>A0A6J7FSR0</accession>
<sequence>MKIADPPHFLGLRGAALLRTPFWVLGREGLLDAVRCQAITAVTGPPGTGKTFLLDSVQPECGIPVTRLEPHDGPTMLSITDQLLETLTGEIPPGTRHRKVRPLLDALRAPRVVMFDEAQRMNRGCLDHLRSLHDSPDTNFSLVLAGGEGSWAVLGKEPQLRRRIWRPTFFKPLSPEEIRVLLPRFHPIWDTDPHVLDLVDSHFSHGVLGNWAAITATATMCRPDPTTPVIADEVPGLLLRHGIDPTGR</sequence>
<proteinExistence type="predicted"/>
<dbReference type="Gene3D" id="3.40.50.300">
    <property type="entry name" value="P-loop containing nucleotide triphosphate hydrolases"/>
    <property type="match status" value="1"/>
</dbReference>
<dbReference type="PANTHER" id="PTHR35894">
    <property type="entry name" value="GENERAL SECRETION PATHWAY PROTEIN A-RELATED"/>
    <property type="match status" value="1"/>
</dbReference>
<protein>
    <submittedName>
        <fullName evidence="2">Unannotated protein</fullName>
    </submittedName>
</protein>
<gene>
    <name evidence="2" type="ORF">UFOPK3564_00351</name>
</gene>
<dbReference type="InterPro" id="IPR027417">
    <property type="entry name" value="P-loop_NTPase"/>
</dbReference>
<organism evidence="2">
    <name type="scientific">freshwater metagenome</name>
    <dbReference type="NCBI Taxonomy" id="449393"/>
    <lineage>
        <taxon>unclassified sequences</taxon>
        <taxon>metagenomes</taxon>
        <taxon>ecological metagenomes</taxon>
    </lineage>
</organism>
<dbReference type="InterPro" id="IPR049945">
    <property type="entry name" value="AAA_22"/>
</dbReference>
<feature type="domain" description="ORC1/DEAH AAA+ ATPase" evidence="1">
    <location>
        <begin position="37"/>
        <end position="149"/>
    </location>
</feature>
<name>A0A6J7FSR0_9ZZZZ</name>
<reference evidence="2" key="1">
    <citation type="submission" date="2020-05" db="EMBL/GenBank/DDBJ databases">
        <authorList>
            <person name="Chiriac C."/>
            <person name="Salcher M."/>
            <person name="Ghai R."/>
            <person name="Kavagutti S V."/>
        </authorList>
    </citation>
    <scope>NUCLEOTIDE SEQUENCE</scope>
</reference>
<dbReference type="Pfam" id="PF13401">
    <property type="entry name" value="AAA_22"/>
    <property type="match status" value="1"/>
</dbReference>
<dbReference type="GO" id="GO:0016887">
    <property type="term" value="F:ATP hydrolysis activity"/>
    <property type="evidence" value="ECO:0007669"/>
    <property type="project" value="InterPro"/>
</dbReference>
<evidence type="ECO:0000259" key="1">
    <source>
        <dbReference type="Pfam" id="PF13401"/>
    </source>
</evidence>